<name>A0AAN7KHJ8_TRANT</name>
<keyword evidence="10" id="KW-1185">Reference proteome</keyword>
<keyword evidence="3" id="KW-0378">Hydrolase</keyword>
<dbReference type="Pfam" id="PF00271">
    <property type="entry name" value="Helicase_C"/>
    <property type="match status" value="1"/>
</dbReference>
<dbReference type="FunFam" id="3.40.50.300:FF:000008">
    <property type="entry name" value="ATP-dependent RNA helicase RhlB"/>
    <property type="match status" value="1"/>
</dbReference>
<evidence type="ECO:0000256" key="1">
    <source>
        <dbReference type="ARBA" id="ARBA00012552"/>
    </source>
</evidence>
<dbReference type="GO" id="GO:0003724">
    <property type="term" value="F:RNA helicase activity"/>
    <property type="evidence" value="ECO:0007669"/>
    <property type="project" value="UniProtKB-EC"/>
</dbReference>
<evidence type="ECO:0000313" key="10">
    <source>
        <dbReference type="Proteomes" id="UP001346149"/>
    </source>
</evidence>
<evidence type="ECO:0000259" key="8">
    <source>
        <dbReference type="PROSITE" id="PS51194"/>
    </source>
</evidence>
<dbReference type="InterPro" id="IPR027417">
    <property type="entry name" value="P-loop_NTPase"/>
</dbReference>
<evidence type="ECO:0000256" key="4">
    <source>
        <dbReference type="ARBA" id="ARBA00022806"/>
    </source>
</evidence>
<protein>
    <recommendedName>
        <fullName evidence="1">RNA helicase</fullName>
        <ecNumber evidence="1">3.6.4.13</ecNumber>
    </recommendedName>
</protein>
<evidence type="ECO:0000256" key="7">
    <source>
        <dbReference type="SAM" id="MobiDB-lite"/>
    </source>
</evidence>
<feature type="region of interest" description="Disordered" evidence="7">
    <location>
        <begin position="276"/>
        <end position="318"/>
    </location>
</feature>
<keyword evidence="6" id="KW-0694">RNA-binding</keyword>
<dbReference type="Gene3D" id="3.40.50.300">
    <property type="entry name" value="P-loop containing nucleotide triphosphate hydrolases"/>
    <property type="match status" value="1"/>
</dbReference>
<keyword evidence="2" id="KW-0547">Nucleotide-binding</keyword>
<evidence type="ECO:0000256" key="6">
    <source>
        <dbReference type="ARBA" id="ARBA00022884"/>
    </source>
</evidence>
<keyword evidence="4" id="KW-0347">Helicase</keyword>
<gene>
    <name evidence="9" type="ORF">SAY86_026224</name>
</gene>
<dbReference type="SMART" id="SM00490">
    <property type="entry name" value="HELICc"/>
    <property type="match status" value="1"/>
</dbReference>
<keyword evidence="5" id="KW-0067">ATP-binding</keyword>
<dbReference type="GO" id="GO:0016787">
    <property type="term" value="F:hydrolase activity"/>
    <property type="evidence" value="ECO:0007669"/>
    <property type="project" value="UniProtKB-KW"/>
</dbReference>
<evidence type="ECO:0000256" key="3">
    <source>
        <dbReference type="ARBA" id="ARBA00022801"/>
    </source>
</evidence>
<evidence type="ECO:0000256" key="5">
    <source>
        <dbReference type="ARBA" id="ARBA00022840"/>
    </source>
</evidence>
<dbReference type="GO" id="GO:0003723">
    <property type="term" value="F:RNA binding"/>
    <property type="evidence" value="ECO:0007669"/>
    <property type="project" value="UniProtKB-KW"/>
</dbReference>
<dbReference type="PROSITE" id="PS51194">
    <property type="entry name" value="HELICASE_CTER"/>
    <property type="match status" value="1"/>
</dbReference>
<dbReference type="PANTHER" id="PTHR47958">
    <property type="entry name" value="ATP-DEPENDENT RNA HELICASE DBP3"/>
    <property type="match status" value="1"/>
</dbReference>
<organism evidence="9 10">
    <name type="scientific">Trapa natans</name>
    <name type="common">Water chestnut</name>
    <dbReference type="NCBI Taxonomy" id="22666"/>
    <lineage>
        <taxon>Eukaryota</taxon>
        <taxon>Viridiplantae</taxon>
        <taxon>Streptophyta</taxon>
        <taxon>Embryophyta</taxon>
        <taxon>Tracheophyta</taxon>
        <taxon>Spermatophyta</taxon>
        <taxon>Magnoliopsida</taxon>
        <taxon>eudicotyledons</taxon>
        <taxon>Gunneridae</taxon>
        <taxon>Pentapetalae</taxon>
        <taxon>rosids</taxon>
        <taxon>malvids</taxon>
        <taxon>Myrtales</taxon>
        <taxon>Lythraceae</taxon>
        <taxon>Trapa</taxon>
    </lineage>
</organism>
<dbReference type="InterPro" id="IPR001650">
    <property type="entry name" value="Helicase_C-like"/>
</dbReference>
<feature type="domain" description="Helicase C-terminal" evidence="8">
    <location>
        <begin position="48"/>
        <end position="205"/>
    </location>
</feature>
<sequence length="318" mass="34792">MSSTVLVVAPTRELATQIQVEAVKFGRLSRISCMVNIGNVNELVANKAITQVLAHIEKKRPLEQILRSQEHGSRIIIFCSNKKMCDQLARNLNRNFGAAAIHGDKSQSERDSVLGQFKMGRSPILVATDVAARGLDIKDVRAVINYDFPTGVEDYVHQIGRTGRAGATGVAYTFFGDQDAKYASDLIKILEGANQKVPAEVRSMATRGGGGSKFHRWGSSSNRGCSRGDLGFGGRAGWSAPYGGRTEKGRGRGYGNDSRYKYHIIKYGDIDGYEKGLSRSPSPIATRGTGFGGRSRSWSRSQDRFDRNRPVGSSFHQQ</sequence>
<dbReference type="EC" id="3.6.4.13" evidence="1"/>
<comment type="caution">
    <text evidence="9">The sequence shown here is derived from an EMBL/GenBank/DDBJ whole genome shotgun (WGS) entry which is preliminary data.</text>
</comment>
<dbReference type="Proteomes" id="UP001346149">
    <property type="component" value="Unassembled WGS sequence"/>
</dbReference>
<evidence type="ECO:0000313" key="9">
    <source>
        <dbReference type="EMBL" id="KAK4765134.1"/>
    </source>
</evidence>
<dbReference type="SUPFAM" id="SSF52540">
    <property type="entry name" value="P-loop containing nucleoside triphosphate hydrolases"/>
    <property type="match status" value="1"/>
</dbReference>
<proteinExistence type="predicted"/>
<evidence type="ECO:0000256" key="2">
    <source>
        <dbReference type="ARBA" id="ARBA00022741"/>
    </source>
</evidence>
<dbReference type="GO" id="GO:0005524">
    <property type="term" value="F:ATP binding"/>
    <property type="evidence" value="ECO:0007669"/>
    <property type="project" value="UniProtKB-KW"/>
</dbReference>
<accession>A0AAN7KHJ8</accession>
<reference evidence="9 10" key="1">
    <citation type="journal article" date="2023" name="Hortic Res">
        <title>Pangenome of water caltrop reveals structural variations and asymmetric subgenome divergence after allopolyploidization.</title>
        <authorList>
            <person name="Zhang X."/>
            <person name="Chen Y."/>
            <person name="Wang L."/>
            <person name="Yuan Y."/>
            <person name="Fang M."/>
            <person name="Shi L."/>
            <person name="Lu R."/>
            <person name="Comes H.P."/>
            <person name="Ma Y."/>
            <person name="Chen Y."/>
            <person name="Huang G."/>
            <person name="Zhou Y."/>
            <person name="Zheng Z."/>
            <person name="Qiu Y."/>
        </authorList>
    </citation>
    <scope>NUCLEOTIDE SEQUENCE [LARGE SCALE GENOMIC DNA]</scope>
    <source>
        <strain evidence="9">F231</strain>
    </source>
</reference>
<dbReference type="EMBL" id="JAXQNO010000023">
    <property type="protein sequence ID" value="KAK4765134.1"/>
    <property type="molecule type" value="Genomic_DNA"/>
</dbReference>
<dbReference type="AlphaFoldDB" id="A0AAN7KHJ8"/>
<dbReference type="CDD" id="cd18787">
    <property type="entry name" value="SF2_C_DEAD"/>
    <property type="match status" value="1"/>
</dbReference>